<evidence type="ECO:0000313" key="2">
    <source>
        <dbReference type="EMBL" id="KAJ8436956.1"/>
    </source>
</evidence>
<feature type="compositionally biased region" description="Basic and acidic residues" evidence="1">
    <location>
        <begin position="119"/>
        <end position="128"/>
    </location>
</feature>
<evidence type="ECO:0000313" key="3">
    <source>
        <dbReference type="Proteomes" id="UP001153076"/>
    </source>
</evidence>
<keyword evidence="3" id="KW-1185">Reference proteome</keyword>
<dbReference type="Proteomes" id="UP001153076">
    <property type="component" value="Unassembled WGS sequence"/>
</dbReference>
<dbReference type="OrthoDB" id="1740536at2759"/>
<feature type="compositionally biased region" description="Basic residues" evidence="1">
    <location>
        <begin position="101"/>
        <end position="118"/>
    </location>
</feature>
<dbReference type="EMBL" id="JAKOGI010000322">
    <property type="protein sequence ID" value="KAJ8436956.1"/>
    <property type="molecule type" value="Genomic_DNA"/>
</dbReference>
<organism evidence="2 3">
    <name type="scientific">Carnegiea gigantea</name>
    <dbReference type="NCBI Taxonomy" id="171969"/>
    <lineage>
        <taxon>Eukaryota</taxon>
        <taxon>Viridiplantae</taxon>
        <taxon>Streptophyta</taxon>
        <taxon>Embryophyta</taxon>
        <taxon>Tracheophyta</taxon>
        <taxon>Spermatophyta</taxon>
        <taxon>Magnoliopsida</taxon>
        <taxon>eudicotyledons</taxon>
        <taxon>Gunneridae</taxon>
        <taxon>Pentapetalae</taxon>
        <taxon>Caryophyllales</taxon>
        <taxon>Cactineae</taxon>
        <taxon>Cactaceae</taxon>
        <taxon>Cactoideae</taxon>
        <taxon>Echinocereeae</taxon>
        <taxon>Carnegiea</taxon>
    </lineage>
</organism>
<reference evidence="2" key="1">
    <citation type="submission" date="2022-04" db="EMBL/GenBank/DDBJ databases">
        <title>Carnegiea gigantea Genome sequencing and assembly v2.</title>
        <authorList>
            <person name="Copetti D."/>
            <person name="Sanderson M.J."/>
            <person name="Burquez A."/>
            <person name="Wojciechowski M.F."/>
        </authorList>
    </citation>
    <scope>NUCLEOTIDE SEQUENCE</scope>
    <source>
        <strain evidence="2">SGP5-SGP5p</strain>
        <tissue evidence="2">Aerial part</tissue>
    </source>
</reference>
<proteinExistence type="predicted"/>
<feature type="region of interest" description="Disordered" evidence="1">
    <location>
        <begin position="97"/>
        <end position="136"/>
    </location>
</feature>
<protein>
    <submittedName>
        <fullName evidence="2">Uncharacterized protein</fullName>
    </submittedName>
</protein>
<evidence type="ECO:0000256" key="1">
    <source>
        <dbReference type="SAM" id="MobiDB-lite"/>
    </source>
</evidence>
<accession>A0A9Q1K5U6</accession>
<dbReference type="AlphaFoldDB" id="A0A9Q1K5U6"/>
<gene>
    <name evidence="2" type="ORF">Cgig2_018903</name>
</gene>
<name>A0A9Q1K5U6_9CARY</name>
<sequence>MVAVLKNLMSTMTDTIMQQATEHVKKAIEAMNFASPYLRPSVYLGPLIQIRTDGPRVKTAASPLERAPCKAVSRTLGDRRSQSQPRRHMQLILDILPGSRSRSRPRSLRGVSRRRHTPERRSVKEHSILKKSQPMTTALKPHNTWKYYEFHEHNGHTTAEYRELRKALYKVADKRQIDCLLKRGP</sequence>
<comment type="caution">
    <text evidence="2">The sequence shown here is derived from an EMBL/GenBank/DDBJ whole genome shotgun (WGS) entry which is preliminary data.</text>
</comment>